<keyword evidence="3" id="KW-0255">Endonuclease</keyword>
<evidence type="ECO:0000256" key="5">
    <source>
        <dbReference type="ARBA" id="ARBA00023157"/>
    </source>
</evidence>
<gene>
    <name evidence="7" type="ORF">IMCC3088_2072</name>
</gene>
<dbReference type="PANTHER" id="PTHR33146:SF26">
    <property type="entry name" value="ENDONUCLEASE 4"/>
    <property type="match status" value="1"/>
</dbReference>
<dbReference type="GO" id="GO:0004519">
    <property type="term" value="F:endonuclease activity"/>
    <property type="evidence" value="ECO:0007669"/>
    <property type="project" value="UniProtKB-KW"/>
</dbReference>
<dbReference type="InterPro" id="IPR008947">
    <property type="entry name" value="PLipase_C/P1_nuclease_dom_sf"/>
</dbReference>
<dbReference type="OrthoDB" id="267579at2"/>
<dbReference type="InterPro" id="IPR003154">
    <property type="entry name" value="S1/P1nuclease"/>
</dbReference>
<dbReference type="CDD" id="cd11010">
    <property type="entry name" value="S1-P1_nuclease"/>
    <property type="match status" value="1"/>
</dbReference>
<reference evidence="7 8" key="1">
    <citation type="journal article" date="2011" name="J. Bacteriol.">
        <title>Genome sequence of strain IMCC3088, a proteorhodopsin-containing marine bacterium belonging to the OM60/NOR5 clade.</title>
        <authorList>
            <person name="Jang Y."/>
            <person name="Oh H.M."/>
            <person name="Kang I."/>
            <person name="Lee K."/>
            <person name="Yang S.J."/>
            <person name="Cho J.C."/>
        </authorList>
    </citation>
    <scope>NUCLEOTIDE SEQUENCE [LARGE SCALE GENOMIC DNA]</scope>
    <source>
        <strain evidence="7 8">IMCC3088</strain>
    </source>
</reference>
<sequence length="258" mass="29292">MRIVLFLLLLTPSLALAWGQNGHRITGAIASSLLSSEAQAKIEDIIGNESLAEASTWPDFMRSSNDPFWRKSSPLHYVTVPPHKHYHEVGAPPQGDAMTGLQQFTAQLQSKTASREEKATALRFVVHIIGDLHQPLHAGNGTDRGGNDFKVSYFSEPSNLHRVWDTQMIESQNLSYTEYTQFLSRKIDNTLIQEYTTTNPEIWIDESTAIRDTIYPENDKLYYEYPYQHIGTVNERLIQAGIRIAAYLNQVLREQDVN</sequence>
<keyword evidence="4" id="KW-0378">Hydrolase</keyword>
<evidence type="ECO:0000256" key="3">
    <source>
        <dbReference type="ARBA" id="ARBA00022759"/>
    </source>
</evidence>
<protein>
    <submittedName>
        <fullName evidence="7">Putative S1/P1 Nuclease</fullName>
    </submittedName>
</protein>
<keyword evidence="6" id="KW-0325">Glycoprotein</keyword>
<dbReference type="Proteomes" id="UP000005615">
    <property type="component" value="Unassembled WGS sequence"/>
</dbReference>
<dbReference type="GO" id="GO:0016788">
    <property type="term" value="F:hydrolase activity, acting on ester bonds"/>
    <property type="evidence" value="ECO:0007669"/>
    <property type="project" value="InterPro"/>
</dbReference>
<name>F3L380_9GAMM</name>
<dbReference type="SUPFAM" id="SSF48537">
    <property type="entry name" value="Phospholipase C/P1 nuclease"/>
    <property type="match status" value="1"/>
</dbReference>
<dbReference type="EMBL" id="AEIG01000061">
    <property type="protein sequence ID" value="EGG29231.1"/>
    <property type="molecule type" value="Genomic_DNA"/>
</dbReference>
<dbReference type="eggNOG" id="ENOG502Z82C">
    <property type="taxonomic scope" value="Bacteria"/>
</dbReference>
<proteinExistence type="predicted"/>
<dbReference type="Gene3D" id="1.10.575.10">
    <property type="entry name" value="P1 Nuclease"/>
    <property type="match status" value="1"/>
</dbReference>
<dbReference type="GO" id="GO:0003676">
    <property type="term" value="F:nucleic acid binding"/>
    <property type="evidence" value="ECO:0007669"/>
    <property type="project" value="InterPro"/>
</dbReference>
<dbReference type="STRING" id="2518989.IMCC3088_2072"/>
<keyword evidence="8" id="KW-1185">Reference proteome</keyword>
<accession>F3L380</accession>
<organism evidence="7 8">
    <name type="scientific">Aequoribacter fuscus</name>
    <dbReference type="NCBI Taxonomy" id="2518989"/>
    <lineage>
        <taxon>Bacteria</taxon>
        <taxon>Pseudomonadati</taxon>
        <taxon>Pseudomonadota</taxon>
        <taxon>Gammaproteobacteria</taxon>
        <taxon>Cellvibrionales</taxon>
        <taxon>Halieaceae</taxon>
        <taxon>Aequoribacter</taxon>
    </lineage>
</organism>
<keyword evidence="5" id="KW-1015">Disulfide bond</keyword>
<evidence type="ECO:0000256" key="4">
    <source>
        <dbReference type="ARBA" id="ARBA00022801"/>
    </source>
</evidence>
<dbReference type="AlphaFoldDB" id="F3L380"/>
<dbReference type="RefSeq" id="WP_009576247.1">
    <property type="nucleotide sequence ID" value="NZ_AEIG01000061.1"/>
</dbReference>
<evidence type="ECO:0000256" key="6">
    <source>
        <dbReference type="ARBA" id="ARBA00023180"/>
    </source>
</evidence>
<evidence type="ECO:0000256" key="1">
    <source>
        <dbReference type="ARBA" id="ARBA00022722"/>
    </source>
</evidence>
<dbReference type="GO" id="GO:0046872">
    <property type="term" value="F:metal ion binding"/>
    <property type="evidence" value="ECO:0007669"/>
    <property type="project" value="UniProtKB-KW"/>
</dbReference>
<dbReference type="Pfam" id="PF02265">
    <property type="entry name" value="S1-P1_nuclease"/>
    <property type="match status" value="1"/>
</dbReference>
<dbReference type="PANTHER" id="PTHR33146">
    <property type="entry name" value="ENDONUCLEASE 4"/>
    <property type="match status" value="1"/>
</dbReference>
<evidence type="ECO:0000313" key="7">
    <source>
        <dbReference type="EMBL" id="EGG29231.1"/>
    </source>
</evidence>
<comment type="caution">
    <text evidence="7">The sequence shown here is derived from an EMBL/GenBank/DDBJ whole genome shotgun (WGS) entry which is preliminary data.</text>
</comment>
<evidence type="ECO:0000256" key="2">
    <source>
        <dbReference type="ARBA" id="ARBA00022723"/>
    </source>
</evidence>
<keyword evidence="1" id="KW-0540">Nuclease</keyword>
<evidence type="ECO:0000313" key="8">
    <source>
        <dbReference type="Proteomes" id="UP000005615"/>
    </source>
</evidence>
<keyword evidence="2" id="KW-0479">Metal-binding</keyword>
<dbReference type="GO" id="GO:0006308">
    <property type="term" value="P:DNA catabolic process"/>
    <property type="evidence" value="ECO:0007669"/>
    <property type="project" value="InterPro"/>
</dbReference>